<protein>
    <submittedName>
        <fullName evidence="10">Insulin like growth factor binding protein 3</fullName>
    </submittedName>
    <submittedName>
        <fullName evidence="9">Transcript variant X1</fullName>
    </submittedName>
</protein>
<feature type="signal peptide" evidence="7">
    <location>
        <begin position="1"/>
        <end position="24"/>
    </location>
</feature>
<feature type="compositionally biased region" description="Basic and acidic residues" evidence="6">
    <location>
        <begin position="299"/>
        <end position="310"/>
    </location>
</feature>
<comment type="subcellular location">
    <subcellularLocation>
        <location evidence="1">Secreted</location>
    </subcellularLocation>
</comment>
<dbReference type="PRINTS" id="PR01976">
    <property type="entry name" value="IGFBPFAMILY"/>
</dbReference>
<dbReference type="InterPro" id="IPR000867">
    <property type="entry name" value="IGFBP-like"/>
</dbReference>
<dbReference type="PROSITE" id="PS00222">
    <property type="entry name" value="IGFBP_N_1"/>
    <property type="match status" value="1"/>
</dbReference>
<dbReference type="GeneTree" id="ENSGT00940000158092"/>
<evidence type="ECO:0000259" key="8">
    <source>
        <dbReference type="PROSITE" id="PS51323"/>
    </source>
</evidence>
<keyword evidence="2" id="KW-0964">Secreted</keyword>
<dbReference type="InterPro" id="IPR036857">
    <property type="entry name" value="Thyroglobulin_1_sf"/>
</dbReference>
<dbReference type="PROSITE" id="PS51323">
    <property type="entry name" value="IGFBP_N_2"/>
    <property type="match status" value="1"/>
</dbReference>
<dbReference type="GO" id="GO:0031994">
    <property type="term" value="F:insulin-like growth factor I binding"/>
    <property type="evidence" value="ECO:0007669"/>
    <property type="project" value="TreeGrafter"/>
</dbReference>
<dbReference type="EMBL" id="JAAVVJ010000005">
    <property type="protein sequence ID" value="KAF7222462.1"/>
    <property type="molecule type" value="Genomic_DNA"/>
</dbReference>
<keyword evidence="7" id="KW-0732">Signal</keyword>
<dbReference type="SUPFAM" id="SSF57184">
    <property type="entry name" value="Growth factor receptor domain"/>
    <property type="match status" value="1"/>
</dbReference>
<keyword evidence="11" id="KW-1185">Reference proteome</keyword>
<keyword evidence="5" id="KW-0340">Growth factor binding</keyword>
<dbReference type="InterPro" id="IPR017891">
    <property type="entry name" value="Insulin_GF-bd_Cys-rich_CS"/>
</dbReference>
<dbReference type="Ensembl" id="ENSNFUT00015051504.1">
    <property type="protein sequence ID" value="ENSNFUP00015049374.1"/>
    <property type="gene ID" value="ENSNFUG00015023248.1"/>
</dbReference>
<name>A0A8C6PYM8_NOTFU</name>
<evidence type="ECO:0000256" key="3">
    <source>
        <dbReference type="ARBA" id="ARBA00022604"/>
    </source>
</evidence>
<dbReference type="KEGG" id="nfu:107383917"/>
<reference evidence="9" key="2">
    <citation type="submission" date="2020-03" db="EMBL/GenBank/DDBJ databases">
        <title>Intra-Species Differences in Population Size shape Life History and Genome Evolution.</title>
        <authorList>
            <person name="Willemsen D."/>
            <person name="Cui R."/>
            <person name="Valenzano D.R."/>
        </authorList>
    </citation>
    <scope>NUCLEOTIDE SEQUENCE</scope>
    <source>
        <strain evidence="9">GRZ</strain>
        <tissue evidence="9">Whole</tissue>
    </source>
</reference>
<evidence type="ECO:0000256" key="2">
    <source>
        <dbReference type="ARBA" id="ARBA00022525"/>
    </source>
</evidence>
<dbReference type="Pfam" id="PF00219">
    <property type="entry name" value="IGFBP"/>
    <property type="match status" value="1"/>
</dbReference>
<dbReference type="Proteomes" id="UP000694548">
    <property type="component" value="Chromosome sgr09"/>
</dbReference>
<dbReference type="PANTHER" id="PTHR11551">
    <property type="entry name" value="INSULIN-LIKE GROWTH FACTOR BINDING PROTEIN"/>
    <property type="match status" value="1"/>
</dbReference>
<dbReference type="SMART" id="SM00121">
    <property type="entry name" value="IB"/>
    <property type="match status" value="1"/>
</dbReference>
<dbReference type="InterPro" id="IPR022321">
    <property type="entry name" value="IGFBP_1-6_chordata"/>
</dbReference>
<feature type="compositionally biased region" description="Basic and acidic residues" evidence="6">
    <location>
        <begin position="234"/>
        <end position="250"/>
    </location>
</feature>
<dbReference type="Proteomes" id="UP000822369">
    <property type="component" value="Chromosome 5"/>
</dbReference>
<feature type="chain" id="PRO_5044681615" evidence="7">
    <location>
        <begin position="25"/>
        <end position="310"/>
    </location>
</feature>
<keyword evidence="4" id="KW-1015">Disulfide bond</keyword>
<dbReference type="FunFam" id="4.10.40.20:FF:000001">
    <property type="entry name" value="Insulin-like growth factor binding protein 5"/>
    <property type="match status" value="1"/>
</dbReference>
<dbReference type="AlphaFoldDB" id="A0A8C6PYM8"/>
<feature type="region of interest" description="Disordered" evidence="6">
    <location>
        <begin position="111"/>
        <end position="165"/>
    </location>
</feature>
<feature type="region of interest" description="Disordered" evidence="6">
    <location>
        <begin position="234"/>
        <end position="310"/>
    </location>
</feature>
<feature type="domain" description="IGFBP N-terminal" evidence="8">
    <location>
        <begin position="27"/>
        <end position="108"/>
    </location>
</feature>
<dbReference type="SUPFAM" id="SSF57610">
    <property type="entry name" value="Thyroglobulin type-1 domain"/>
    <property type="match status" value="1"/>
</dbReference>
<dbReference type="Pfam" id="PF00086">
    <property type="entry name" value="Thyroglobulin_1"/>
    <property type="match status" value="1"/>
</dbReference>
<dbReference type="Gene3D" id="4.10.800.10">
    <property type="entry name" value="Thyroglobulin type-1"/>
    <property type="match status" value="1"/>
</dbReference>
<evidence type="ECO:0000313" key="9">
    <source>
        <dbReference type="EMBL" id="KAF7222462.1"/>
    </source>
</evidence>
<dbReference type="InterPro" id="IPR000716">
    <property type="entry name" value="Thyroglobulin_1"/>
</dbReference>
<evidence type="ECO:0000256" key="4">
    <source>
        <dbReference type="ARBA" id="ARBA00023157"/>
    </source>
</evidence>
<dbReference type="PANTHER" id="PTHR11551:SF3">
    <property type="entry name" value="INSULIN-LIKE GROWTH FACTOR-BINDING PROTEIN 3"/>
    <property type="match status" value="1"/>
</dbReference>
<feature type="compositionally biased region" description="Polar residues" evidence="6">
    <location>
        <begin position="287"/>
        <end position="296"/>
    </location>
</feature>
<evidence type="ECO:0000313" key="11">
    <source>
        <dbReference type="Proteomes" id="UP000694548"/>
    </source>
</evidence>
<gene>
    <name evidence="10" type="primary">IGFBP3</name>
    <name evidence="9" type="ORF">G4P62_009017</name>
</gene>
<evidence type="ECO:0000256" key="7">
    <source>
        <dbReference type="SAM" id="SignalP"/>
    </source>
</evidence>
<feature type="compositionally biased region" description="Polar residues" evidence="6">
    <location>
        <begin position="137"/>
        <end position="148"/>
    </location>
</feature>
<evidence type="ECO:0000256" key="1">
    <source>
        <dbReference type="ARBA" id="ARBA00004613"/>
    </source>
</evidence>
<dbReference type="GO" id="GO:0031995">
    <property type="term" value="F:insulin-like growth factor II binding"/>
    <property type="evidence" value="ECO:0007669"/>
    <property type="project" value="TreeGrafter"/>
</dbReference>
<reference evidence="10" key="1">
    <citation type="submission" date="2014-08" db="EMBL/GenBank/DDBJ databases">
        <authorList>
            <person name="Senf B."/>
            <person name="Petzold A."/>
            <person name="Downie B.R."/>
            <person name="Koch P."/>
            <person name="Platzer M."/>
        </authorList>
    </citation>
    <scope>NUCLEOTIDE SEQUENCE [LARGE SCALE GENOMIC DNA]</scope>
    <source>
        <strain evidence="10">GRZ</strain>
    </source>
</reference>
<dbReference type="GO" id="GO:0043567">
    <property type="term" value="P:regulation of insulin-like growth factor receptor signaling pathway"/>
    <property type="evidence" value="ECO:0007669"/>
    <property type="project" value="TreeGrafter"/>
</dbReference>
<proteinExistence type="predicted"/>
<dbReference type="GO" id="GO:0005615">
    <property type="term" value="C:extracellular space"/>
    <property type="evidence" value="ECO:0007669"/>
    <property type="project" value="TreeGrafter"/>
</dbReference>
<dbReference type="Gene3D" id="4.10.40.20">
    <property type="match status" value="1"/>
</dbReference>
<keyword evidence="3" id="KW-0341">Growth regulation</keyword>
<evidence type="ECO:0000256" key="5">
    <source>
        <dbReference type="ARBA" id="ARBA00023183"/>
    </source>
</evidence>
<organism evidence="10 11">
    <name type="scientific">Nothobranchius furzeri</name>
    <name type="common">Turquoise killifish</name>
    <dbReference type="NCBI Taxonomy" id="105023"/>
    <lineage>
        <taxon>Eukaryota</taxon>
        <taxon>Metazoa</taxon>
        <taxon>Chordata</taxon>
        <taxon>Craniata</taxon>
        <taxon>Vertebrata</taxon>
        <taxon>Euteleostomi</taxon>
        <taxon>Actinopterygii</taxon>
        <taxon>Neopterygii</taxon>
        <taxon>Teleostei</taxon>
        <taxon>Neoteleostei</taxon>
        <taxon>Acanthomorphata</taxon>
        <taxon>Ovalentaria</taxon>
        <taxon>Atherinomorphae</taxon>
        <taxon>Cyprinodontiformes</taxon>
        <taxon>Nothobranchiidae</taxon>
        <taxon>Nothobranchius</taxon>
    </lineage>
</organism>
<sequence length="310" mass="34155">MMDSYFSAICVTFLAAFCTCRSGANGPVVTCEPCDLEARLLCKPLPKDCAQKVREPGCGCCMTCALSFGQPCGVYTGRCGSGLSCQPQPGETTPLQALIEGRGICVNATKKSQTVRPTPPVNELPAENPESHEKEQNSTGSSLQTAHNGHTVPARHPLPPPYSPTKADILRQEEITLIFKTEDLSAPVITKQEAEYGPCRREIESILNKLKIANILNPRGFRIPNCDKKGFYKKKQEVDRESRSKYRSKLDGQGAVRPKGRSEVSVGVWTNMDSPCQDSMGRREETSSTPKNSWSNRGMGREVCQRTRRR</sequence>
<evidence type="ECO:0000256" key="6">
    <source>
        <dbReference type="SAM" id="MobiDB-lite"/>
    </source>
</evidence>
<accession>A0A8C6PYM8</accession>
<reference evidence="10" key="3">
    <citation type="submission" date="2025-05" db="UniProtKB">
        <authorList>
            <consortium name="Ensembl"/>
        </authorList>
    </citation>
    <scope>IDENTIFICATION</scope>
</reference>
<dbReference type="InterPro" id="IPR009030">
    <property type="entry name" value="Growth_fac_rcpt_cys_sf"/>
</dbReference>
<evidence type="ECO:0000313" key="10">
    <source>
        <dbReference type="Ensembl" id="ENSNFUP00015049374.1"/>
    </source>
</evidence>
<dbReference type="GO" id="GO:0001968">
    <property type="term" value="F:fibronectin binding"/>
    <property type="evidence" value="ECO:0007669"/>
    <property type="project" value="TreeGrafter"/>
</dbReference>